<accession>A0A2T7SP23</accession>
<dbReference type="Proteomes" id="UP000245992">
    <property type="component" value="Unassembled WGS sequence"/>
</dbReference>
<keyword evidence="3" id="KW-1185">Reference proteome</keyword>
<comment type="caution">
    <text evidence="2">The sequence shown here is derived from an EMBL/GenBank/DDBJ whole genome shotgun (WGS) entry which is preliminary data.</text>
</comment>
<evidence type="ECO:0000313" key="3">
    <source>
        <dbReference type="Proteomes" id="UP000245992"/>
    </source>
</evidence>
<dbReference type="EMBL" id="AZSP01000384">
    <property type="protein sequence ID" value="PVE04675.1"/>
    <property type="molecule type" value="Genomic_DNA"/>
</dbReference>
<sequence>MAKQKPPTQISSAQLGYVGPPRTPEPRLFTLERDQDITGVSGTGTVADGVVWPDGTVSIRWRGERPSTVFWESLEDAEAVHGHGGATRFVWAEECC</sequence>
<name>A0A2T7SP23_9ACTN</name>
<feature type="compositionally biased region" description="Polar residues" evidence="1">
    <location>
        <begin position="1"/>
        <end position="14"/>
    </location>
</feature>
<dbReference type="AlphaFoldDB" id="A0A2T7SP23"/>
<reference evidence="2 3" key="1">
    <citation type="submission" date="2013-12" db="EMBL/GenBank/DDBJ databases">
        <title>Annotated genome of Streptomyces scopuliridis.</title>
        <authorList>
            <person name="Olson J.B."/>
        </authorList>
    </citation>
    <scope>NUCLEOTIDE SEQUENCE [LARGE SCALE GENOMIC DNA]</scope>
    <source>
        <strain evidence="2 3">RB72</strain>
    </source>
</reference>
<dbReference type="STRING" id="1440053.GCA_000718095_03405"/>
<organism evidence="2 3">
    <name type="scientific">Streptomyces scopuliridis RB72</name>
    <dbReference type="NCBI Taxonomy" id="1440053"/>
    <lineage>
        <taxon>Bacteria</taxon>
        <taxon>Bacillati</taxon>
        <taxon>Actinomycetota</taxon>
        <taxon>Actinomycetes</taxon>
        <taxon>Kitasatosporales</taxon>
        <taxon>Streptomycetaceae</taxon>
        <taxon>Streptomyces</taxon>
    </lineage>
</organism>
<protein>
    <submittedName>
        <fullName evidence="2">Uncharacterized protein</fullName>
    </submittedName>
</protein>
<proteinExistence type="predicted"/>
<evidence type="ECO:0000256" key="1">
    <source>
        <dbReference type="SAM" id="MobiDB-lite"/>
    </source>
</evidence>
<gene>
    <name evidence="2" type="ORF">Y717_10795</name>
</gene>
<feature type="region of interest" description="Disordered" evidence="1">
    <location>
        <begin position="1"/>
        <end position="27"/>
    </location>
</feature>
<evidence type="ECO:0000313" key="2">
    <source>
        <dbReference type="EMBL" id="PVE04675.1"/>
    </source>
</evidence>
<dbReference type="RefSeq" id="WP_240627953.1">
    <property type="nucleotide sequence ID" value="NZ_AZSP01000384.1"/>
</dbReference>